<accession>A0A7J7K9V5</accession>
<organism evidence="2 3">
    <name type="scientific">Bugula neritina</name>
    <name type="common">Brown bryozoan</name>
    <name type="synonym">Sertularia neritina</name>
    <dbReference type="NCBI Taxonomy" id="10212"/>
    <lineage>
        <taxon>Eukaryota</taxon>
        <taxon>Metazoa</taxon>
        <taxon>Spiralia</taxon>
        <taxon>Lophotrochozoa</taxon>
        <taxon>Bryozoa</taxon>
        <taxon>Gymnolaemata</taxon>
        <taxon>Cheilostomatida</taxon>
        <taxon>Flustrina</taxon>
        <taxon>Buguloidea</taxon>
        <taxon>Bugulidae</taxon>
        <taxon>Bugula</taxon>
    </lineage>
</organism>
<feature type="transmembrane region" description="Helical" evidence="1">
    <location>
        <begin position="25"/>
        <end position="50"/>
    </location>
</feature>
<name>A0A7J7K9V5_BUGNE</name>
<keyword evidence="1" id="KW-1133">Transmembrane helix</keyword>
<keyword evidence="3" id="KW-1185">Reference proteome</keyword>
<dbReference type="EMBL" id="VXIV02000961">
    <property type="protein sequence ID" value="KAF6034965.1"/>
    <property type="molecule type" value="Genomic_DNA"/>
</dbReference>
<sequence>MQLKTTSTNFCVQRFKWTTIPRMHVQLFSCSALLLFSALIISVSAVGGLFKTYIPSLKSNVDSDKVLSVGATDFPFPQDLRYPRQVHLSVGGK</sequence>
<dbReference type="AlphaFoldDB" id="A0A7J7K9V5"/>
<evidence type="ECO:0000256" key="1">
    <source>
        <dbReference type="SAM" id="Phobius"/>
    </source>
</evidence>
<gene>
    <name evidence="2" type="ORF">EB796_006727</name>
</gene>
<reference evidence="2" key="1">
    <citation type="submission" date="2020-06" db="EMBL/GenBank/DDBJ databases">
        <title>Draft genome of Bugula neritina, a colonial animal packing powerful symbionts and potential medicines.</title>
        <authorList>
            <person name="Rayko M."/>
        </authorList>
    </citation>
    <scope>NUCLEOTIDE SEQUENCE [LARGE SCALE GENOMIC DNA]</scope>
    <source>
        <strain evidence="2">Kwan_BN1</strain>
    </source>
</reference>
<keyword evidence="1" id="KW-0472">Membrane</keyword>
<proteinExistence type="predicted"/>
<comment type="caution">
    <text evidence="2">The sequence shown here is derived from an EMBL/GenBank/DDBJ whole genome shotgun (WGS) entry which is preliminary data.</text>
</comment>
<evidence type="ECO:0000313" key="3">
    <source>
        <dbReference type="Proteomes" id="UP000593567"/>
    </source>
</evidence>
<keyword evidence="1" id="KW-0812">Transmembrane</keyword>
<evidence type="ECO:0000313" key="2">
    <source>
        <dbReference type="EMBL" id="KAF6034965.1"/>
    </source>
</evidence>
<protein>
    <submittedName>
        <fullName evidence="2">Uncharacterized protein</fullName>
    </submittedName>
</protein>
<dbReference type="Proteomes" id="UP000593567">
    <property type="component" value="Unassembled WGS sequence"/>
</dbReference>